<dbReference type="PANTHER" id="PTHR21022:SF19">
    <property type="entry name" value="PREPHENATE DEHYDRATASE-RELATED"/>
    <property type="match status" value="1"/>
</dbReference>
<dbReference type="EMBL" id="JAACJP010000023">
    <property type="protein sequence ID" value="KAF5377536.1"/>
    <property type="molecule type" value="Genomic_DNA"/>
</dbReference>
<dbReference type="OrthoDB" id="983542at2759"/>
<dbReference type="GO" id="GO:0005737">
    <property type="term" value="C:cytoplasm"/>
    <property type="evidence" value="ECO:0007669"/>
    <property type="project" value="TreeGrafter"/>
</dbReference>
<organism evidence="7 8">
    <name type="scientific">Tricholomella constricta</name>
    <dbReference type="NCBI Taxonomy" id="117010"/>
    <lineage>
        <taxon>Eukaryota</taxon>
        <taxon>Fungi</taxon>
        <taxon>Dikarya</taxon>
        <taxon>Basidiomycota</taxon>
        <taxon>Agaricomycotina</taxon>
        <taxon>Agaricomycetes</taxon>
        <taxon>Agaricomycetidae</taxon>
        <taxon>Agaricales</taxon>
        <taxon>Tricholomatineae</taxon>
        <taxon>Lyophyllaceae</taxon>
        <taxon>Tricholomella</taxon>
    </lineage>
</organism>
<name>A0A8H5H5W1_9AGAR</name>
<dbReference type="PANTHER" id="PTHR21022">
    <property type="entry name" value="PREPHENATE DEHYDRATASE P PROTEIN"/>
    <property type="match status" value="1"/>
</dbReference>
<evidence type="ECO:0000256" key="2">
    <source>
        <dbReference type="ARBA" id="ARBA00023141"/>
    </source>
</evidence>
<dbReference type="GO" id="GO:0009094">
    <property type="term" value="P:L-phenylalanine biosynthetic process"/>
    <property type="evidence" value="ECO:0007669"/>
    <property type="project" value="UniProtKB-KW"/>
</dbReference>
<dbReference type="SUPFAM" id="SSF53850">
    <property type="entry name" value="Periplasmic binding protein-like II"/>
    <property type="match status" value="1"/>
</dbReference>
<protein>
    <recommendedName>
        <fullName evidence="6">Prephenate dehydratase domain-containing protein</fullName>
    </recommendedName>
</protein>
<dbReference type="PROSITE" id="PS51171">
    <property type="entry name" value="PREPHENATE_DEHYDR_3"/>
    <property type="match status" value="1"/>
</dbReference>
<evidence type="ECO:0000256" key="1">
    <source>
        <dbReference type="ARBA" id="ARBA00022605"/>
    </source>
</evidence>
<keyword evidence="2" id="KW-0057">Aromatic amino acid biosynthesis</keyword>
<proteinExistence type="predicted"/>
<dbReference type="Gene3D" id="3.40.190.10">
    <property type="entry name" value="Periplasmic binding protein-like II"/>
    <property type="match status" value="1"/>
</dbReference>
<comment type="pathway">
    <text evidence="5">Amino-acid biosynthesis.</text>
</comment>
<dbReference type="Proteomes" id="UP000565441">
    <property type="component" value="Unassembled WGS sequence"/>
</dbReference>
<dbReference type="Pfam" id="PF00800">
    <property type="entry name" value="PDT"/>
    <property type="match status" value="2"/>
</dbReference>
<keyword evidence="4" id="KW-0456">Lyase</keyword>
<evidence type="ECO:0000259" key="6">
    <source>
        <dbReference type="PROSITE" id="PS51171"/>
    </source>
</evidence>
<keyword evidence="3" id="KW-0584">Phenylalanine biosynthesis</keyword>
<keyword evidence="1" id="KW-0028">Amino-acid biosynthesis</keyword>
<keyword evidence="8" id="KW-1185">Reference proteome</keyword>
<sequence>MTDTDAAAHKLFGPDIAYDESDTIQGVFNAVAATVNAGVVPQENTIFGNVIETYDSLREAGPGVKLHEIQSILSHEQALGQCRDFIKAHLPSASLVKTTSTAAAARALLDNPPNCAAIGSRLCASLFGLSILYESIQDDSANFTRFYIVTRDRDIPLPSWLPKNQPRRALIRILTQPSTSIAGPGISQLLAALKTNFKRIDRRPSRGSPTFRDVYFVELQDTNVEFEDGDAWSLESRRAVQRIEGAGGDARLIGIW</sequence>
<dbReference type="GO" id="GO:0004664">
    <property type="term" value="F:prephenate dehydratase activity"/>
    <property type="evidence" value="ECO:0007669"/>
    <property type="project" value="InterPro"/>
</dbReference>
<evidence type="ECO:0000313" key="7">
    <source>
        <dbReference type="EMBL" id="KAF5377536.1"/>
    </source>
</evidence>
<gene>
    <name evidence="7" type="ORF">D9615_005318</name>
</gene>
<evidence type="ECO:0000256" key="5">
    <source>
        <dbReference type="ARBA" id="ARBA00029440"/>
    </source>
</evidence>
<evidence type="ECO:0000256" key="4">
    <source>
        <dbReference type="ARBA" id="ARBA00023239"/>
    </source>
</evidence>
<feature type="domain" description="Prephenate dehydratase" evidence="6">
    <location>
        <begin position="1"/>
        <end position="151"/>
    </location>
</feature>
<dbReference type="AlphaFoldDB" id="A0A8H5H5W1"/>
<accession>A0A8H5H5W1</accession>
<reference evidence="7 8" key="1">
    <citation type="journal article" date="2020" name="ISME J.">
        <title>Uncovering the hidden diversity of litter-decomposition mechanisms in mushroom-forming fungi.</title>
        <authorList>
            <person name="Floudas D."/>
            <person name="Bentzer J."/>
            <person name="Ahren D."/>
            <person name="Johansson T."/>
            <person name="Persson P."/>
            <person name="Tunlid A."/>
        </authorList>
    </citation>
    <scope>NUCLEOTIDE SEQUENCE [LARGE SCALE GENOMIC DNA]</scope>
    <source>
        <strain evidence="7 8">CBS 661.87</strain>
    </source>
</reference>
<evidence type="ECO:0000313" key="8">
    <source>
        <dbReference type="Proteomes" id="UP000565441"/>
    </source>
</evidence>
<dbReference type="InterPro" id="IPR001086">
    <property type="entry name" value="Preph_deHydtase"/>
</dbReference>
<evidence type="ECO:0000256" key="3">
    <source>
        <dbReference type="ARBA" id="ARBA00023222"/>
    </source>
</evidence>
<comment type="caution">
    <text evidence="7">The sequence shown here is derived from an EMBL/GenBank/DDBJ whole genome shotgun (WGS) entry which is preliminary data.</text>
</comment>